<accession>A0A9Q0LFU1</accession>
<dbReference type="EMBL" id="JAPDFW010000084">
    <property type="protein sequence ID" value="KAJ5071973.1"/>
    <property type="molecule type" value="Genomic_DNA"/>
</dbReference>
<dbReference type="Proteomes" id="UP001149090">
    <property type="component" value="Unassembled WGS sequence"/>
</dbReference>
<keyword evidence="3" id="KW-1185">Reference proteome</keyword>
<evidence type="ECO:0000313" key="3">
    <source>
        <dbReference type="Proteomes" id="UP001149090"/>
    </source>
</evidence>
<feature type="compositionally biased region" description="Basic residues" evidence="1">
    <location>
        <begin position="9"/>
        <end position="28"/>
    </location>
</feature>
<feature type="region of interest" description="Disordered" evidence="1">
    <location>
        <begin position="1"/>
        <end position="28"/>
    </location>
</feature>
<sequence length="191" mass="22369">MDHDQVKSLGRKGRRNKRKKRKKTGHRLHVSPCSKRLGNSIQKGIGWGFANLAKSRLDKKLAKDLCRKFDSNFSISAKELEQQIQKEHSIDNSSHFERLMKNNLNHFANKDEKIEKNSYNDFLFSSQIANDLIKEFGFEMFDPLGEETRNNMINGNENENENEILRNELTDIIIELLEEYEIVDNEKENID</sequence>
<name>A0A9Q0LFU1_ANAIG</name>
<proteinExistence type="predicted"/>
<protein>
    <submittedName>
        <fullName evidence="2">Uncharacterized protein</fullName>
    </submittedName>
</protein>
<evidence type="ECO:0000256" key="1">
    <source>
        <dbReference type="SAM" id="MobiDB-lite"/>
    </source>
</evidence>
<reference evidence="2" key="1">
    <citation type="submission" date="2022-10" db="EMBL/GenBank/DDBJ databases">
        <title>Novel sulphate-reducing endosymbionts in the free-living metamonad Anaeramoeba.</title>
        <authorList>
            <person name="Jerlstrom-Hultqvist J."/>
            <person name="Cepicka I."/>
            <person name="Gallot-Lavallee L."/>
            <person name="Salas-Leiva D."/>
            <person name="Curtis B.A."/>
            <person name="Zahonova K."/>
            <person name="Pipaliya S."/>
            <person name="Dacks J."/>
            <person name="Roger A.J."/>
        </authorList>
    </citation>
    <scope>NUCLEOTIDE SEQUENCE</scope>
    <source>
        <strain evidence="2">BMAN</strain>
    </source>
</reference>
<gene>
    <name evidence="2" type="ORF">M0811_09873</name>
</gene>
<comment type="caution">
    <text evidence="2">The sequence shown here is derived from an EMBL/GenBank/DDBJ whole genome shotgun (WGS) entry which is preliminary data.</text>
</comment>
<dbReference type="AlphaFoldDB" id="A0A9Q0LFU1"/>
<organism evidence="2 3">
    <name type="scientific">Anaeramoeba ignava</name>
    <name type="common">Anaerobic marine amoeba</name>
    <dbReference type="NCBI Taxonomy" id="1746090"/>
    <lineage>
        <taxon>Eukaryota</taxon>
        <taxon>Metamonada</taxon>
        <taxon>Anaeramoebidae</taxon>
        <taxon>Anaeramoeba</taxon>
    </lineage>
</organism>
<evidence type="ECO:0000313" key="2">
    <source>
        <dbReference type="EMBL" id="KAJ5071973.1"/>
    </source>
</evidence>